<feature type="transmembrane region" description="Helical" evidence="1">
    <location>
        <begin position="124"/>
        <end position="144"/>
    </location>
</feature>
<evidence type="ECO:0008006" key="4">
    <source>
        <dbReference type="Google" id="ProtNLM"/>
    </source>
</evidence>
<name>A0A0C3AWR4_PILCF</name>
<dbReference type="AlphaFoldDB" id="A0A0C3AWR4"/>
<feature type="transmembrane region" description="Helical" evidence="1">
    <location>
        <begin position="164"/>
        <end position="184"/>
    </location>
</feature>
<gene>
    <name evidence="2" type="ORF">PILCRDRAFT_588500</name>
</gene>
<keyword evidence="1" id="KW-0472">Membrane</keyword>
<protein>
    <recommendedName>
        <fullName evidence="4">MARVEL domain-containing protein</fullName>
    </recommendedName>
</protein>
<reference evidence="2 3" key="1">
    <citation type="submission" date="2014-04" db="EMBL/GenBank/DDBJ databases">
        <authorList>
            <consortium name="DOE Joint Genome Institute"/>
            <person name="Kuo A."/>
            <person name="Tarkka M."/>
            <person name="Buscot F."/>
            <person name="Kohler A."/>
            <person name="Nagy L.G."/>
            <person name="Floudas D."/>
            <person name="Copeland A."/>
            <person name="Barry K.W."/>
            <person name="Cichocki N."/>
            <person name="Veneault-Fourrey C."/>
            <person name="LaButti K."/>
            <person name="Lindquist E.A."/>
            <person name="Lipzen A."/>
            <person name="Lundell T."/>
            <person name="Morin E."/>
            <person name="Murat C."/>
            <person name="Sun H."/>
            <person name="Tunlid A."/>
            <person name="Henrissat B."/>
            <person name="Grigoriev I.V."/>
            <person name="Hibbett D.S."/>
            <person name="Martin F."/>
            <person name="Nordberg H.P."/>
            <person name="Cantor M.N."/>
            <person name="Hua S.X."/>
        </authorList>
    </citation>
    <scope>NUCLEOTIDE SEQUENCE [LARGE SCALE GENOMIC DNA]</scope>
    <source>
        <strain evidence="2 3">F 1598</strain>
    </source>
</reference>
<dbReference type="InParanoid" id="A0A0C3AWR4"/>
<reference evidence="3" key="2">
    <citation type="submission" date="2015-01" db="EMBL/GenBank/DDBJ databases">
        <title>Evolutionary Origins and Diversification of the Mycorrhizal Mutualists.</title>
        <authorList>
            <consortium name="DOE Joint Genome Institute"/>
            <consortium name="Mycorrhizal Genomics Consortium"/>
            <person name="Kohler A."/>
            <person name="Kuo A."/>
            <person name="Nagy L.G."/>
            <person name="Floudas D."/>
            <person name="Copeland A."/>
            <person name="Barry K.W."/>
            <person name="Cichocki N."/>
            <person name="Veneault-Fourrey C."/>
            <person name="LaButti K."/>
            <person name="Lindquist E.A."/>
            <person name="Lipzen A."/>
            <person name="Lundell T."/>
            <person name="Morin E."/>
            <person name="Murat C."/>
            <person name="Riley R."/>
            <person name="Ohm R."/>
            <person name="Sun H."/>
            <person name="Tunlid A."/>
            <person name="Henrissat B."/>
            <person name="Grigoriev I.V."/>
            <person name="Hibbett D.S."/>
            <person name="Martin F."/>
        </authorList>
    </citation>
    <scope>NUCLEOTIDE SEQUENCE [LARGE SCALE GENOMIC DNA]</scope>
    <source>
        <strain evidence="3">F 1598</strain>
    </source>
</reference>
<dbReference type="EMBL" id="KN833016">
    <property type="protein sequence ID" value="KIM78453.1"/>
    <property type="molecule type" value="Genomic_DNA"/>
</dbReference>
<feature type="transmembrane region" description="Helical" evidence="1">
    <location>
        <begin position="95"/>
        <end position="112"/>
    </location>
</feature>
<keyword evidence="1" id="KW-1133">Transmembrane helix</keyword>
<accession>A0A0C3AWR4</accession>
<keyword evidence="1" id="KW-0812">Transmembrane</keyword>
<organism evidence="2 3">
    <name type="scientific">Piloderma croceum (strain F 1598)</name>
    <dbReference type="NCBI Taxonomy" id="765440"/>
    <lineage>
        <taxon>Eukaryota</taxon>
        <taxon>Fungi</taxon>
        <taxon>Dikarya</taxon>
        <taxon>Basidiomycota</taxon>
        <taxon>Agaricomycotina</taxon>
        <taxon>Agaricomycetes</taxon>
        <taxon>Agaricomycetidae</taxon>
        <taxon>Atheliales</taxon>
        <taxon>Atheliaceae</taxon>
        <taxon>Piloderma</taxon>
    </lineage>
</organism>
<evidence type="ECO:0000313" key="3">
    <source>
        <dbReference type="Proteomes" id="UP000054166"/>
    </source>
</evidence>
<evidence type="ECO:0000313" key="2">
    <source>
        <dbReference type="EMBL" id="KIM78453.1"/>
    </source>
</evidence>
<dbReference type="HOGENOM" id="CLU_1240539_0_0_1"/>
<feature type="transmembrane region" description="Helical" evidence="1">
    <location>
        <begin position="63"/>
        <end position="89"/>
    </location>
</feature>
<sequence>MTGRAVYSLPLKANTWCEQRRRSDPLKESESWSRPLAMVIQLPRFLATLASRADGQISLHLRLVSILMCIVSLATGVASITLIGGLLLVLPSSFIMFWDLVYLILVALHINVKHPVIIIFELCSWLLAVAMDVLSAPLAFWLHGWCASGDVDDDCDNWKKGSRLAAASWILIILLTIIHFVLFIRAIMVRRRKKRAVANGVPLQTLLLFQRNFSGHGHCRSMN</sequence>
<evidence type="ECO:0000256" key="1">
    <source>
        <dbReference type="SAM" id="Phobius"/>
    </source>
</evidence>
<dbReference type="Proteomes" id="UP000054166">
    <property type="component" value="Unassembled WGS sequence"/>
</dbReference>
<keyword evidence="3" id="KW-1185">Reference proteome</keyword>
<proteinExistence type="predicted"/>